<comment type="caution">
    <text evidence="4">The sequence shown here is derived from an EMBL/GenBank/DDBJ whole genome shotgun (WGS) entry which is preliminary data.</text>
</comment>
<name>A0A3A9Y0Z4_9ACTN</name>
<dbReference type="InterPro" id="IPR016181">
    <property type="entry name" value="Acyl_CoA_acyltransferase"/>
</dbReference>
<dbReference type="SUPFAM" id="SSF55729">
    <property type="entry name" value="Acyl-CoA N-acyltransferases (Nat)"/>
    <property type="match status" value="1"/>
</dbReference>
<evidence type="ECO:0000313" key="5">
    <source>
        <dbReference type="Proteomes" id="UP000275865"/>
    </source>
</evidence>
<organism evidence="4 5">
    <name type="scientific">Micromonospora musae</name>
    <dbReference type="NCBI Taxonomy" id="1894970"/>
    <lineage>
        <taxon>Bacteria</taxon>
        <taxon>Bacillati</taxon>
        <taxon>Actinomycetota</taxon>
        <taxon>Actinomycetes</taxon>
        <taxon>Micromonosporales</taxon>
        <taxon>Micromonosporaceae</taxon>
        <taxon>Micromonospora</taxon>
    </lineage>
</organism>
<dbReference type="CDD" id="cd04301">
    <property type="entry name" value="NAT_SF"/>
    <property type="match status" value="1"/>
</dbReference>
<evidence type="ECO:0000256" key="1">
    <source>
        <dbReference type="ARBA" id="ARBA00022679"/>
    </source>
</evidence>
<dbReference type="InterPro" id="IPR000182">
    <property type="entry name" value="GNAT_dom"/>
</dbReference>
<sequence length="140" mass="15011">MADVADNPPLSIDALTGYQQDGQAWVAVDDSGPPIAFVVVEVIDGSAHVEQISVHPDHSRRGVGRVLLDHVGAWAVELGLPALTLTTFRHVPWNAPYYARCGFVELTPAEVTPGLSRVLESEIAFGLDPATRVCMRRGVG</sequence>
<feature type="domain" description="N-acetyltransferase" evidence="3">
    <location>
        <begin position="1"/>
        <end position="124"/>
    </location>
</feature>
<evidence type="ECO:0000256" key="2">
    <source>
        <dbReference type="ARBA" id="ARBA00023315"/>
    </source>
</evidence>
<dbReference type="Pfam" id="PF13508">
    <property type="entry name" value="Acetyltransf_7"/>
    <property type="match status" value="1"/>
</dbReference>
<dbReference type="PANTHER" id="PTHR43800:SF1">
    <property type="entry name" value="PEPTIDYL-LYSINE N-ACETYLTRANSFERASE YJAB"/>
    <property type="match status" value="1"/>
</dbReference>
<dbReference type="Gene3D" id="3.40.630.30">
    <property type="match status" value="1"/>
</dbReference>
<dbReference type="PROSITE" id="PS51186">
    <property type="entry name" value="GNAT"/>
    <property type="match status" value="1"/>
</dbReference>
<dbReference type="Proteomes" id="UP000275865">
    <property type="component" value="Unassembled WGS sequence"/>
</dbReference>
<keyword evidence="2" id="KW-0012">Acyltransferase</keyword>
<dbReference type="GO" id="GO:0016747">
    <property type="term" value="F:acyltransferase activity, transferring groups other than amino-acyl groups"/>
    <property type="evidence" value="ECO:0007669"/>
    <property type="project" value="InterPro"/>
</dbReference>
<accession>A0A3A9Y0Z4</accession>
<protein>
    <submittedName>
        <fullName evidence="4">GNAT family N-acetyltransferase</fullName>
    </submittedName>
</protein>
<proteinExistence type="predicted"/>
<dbReference type="AlphaFoldDB" id="A0A3A9Y0Z4"/>
<reference evidence="4 5" key="1">
    <citation type="submission" date="2018-09" db="EMBL/GenBank/DDBJ databases">
        <title>Micromonospora sp. nov. MS1-9, isolated from a root of Musa sp.</title>
        <authorList>
            <person name="Kuncharoen N."/>
            <person name="Kudo T."/>
            <person name="Ohkuma M."/>
            <person name="Yuki M."/>
            <person name="Tanasupawat S."/>
        </authorList>
    </citation>
    <scope>NUCLEOTIDE SEQUENCE [LARGE SCALE GENOMIC DNA]</scope>
    <source>
        <strain evidence="4 5">MS1-9</strain>
    </source>
</reference>
<gene>
    <name evidence="4" type="ORF">D7044_19730</name>
</gene>
<dbReference type="PANTHER" id="PTHR43800">
    <property type="entry name" value="PEPTIDYL-LYSINE N-ACETYLTRANSFERASE YJAB"/>
    <property type="match status" value="1"/>
</dbReference>
<evidence type="ECO:0000259" key="3">
    <source>
        <dbReference type="PROSITE" id="PS51186"/>
    </source>
</evidence>
<evidence type="ECO:0000313" key="4">
    <source>
        <dbReference type="EMBL" id="RKN30732.1"/>
    </source>
</evidence>
<dbReference type="EMBL" id="RAZT01000009">
    <property type="protein sequence ID" value="RKN30732.1"/>
    <property type="molecule type" value="Genomic_DNA"/>
</dbReference>
<keyword evidence="1 4" id="KW-0808">Transferase</keyword>